<evidence type="ECO:0000256" key="8">
    <source>
        <dbReference type="ARBA" id="ARBA00022840"/>
    </source>
</evidence>
<dbReference type="InterPro" id="IPR003594">
    <property type="entry name" value="HATPase_dom"/>
</dbReference>
<keyword evidence="11" id="KW-0812">Transmembrane</keyword>
<organism evidence="14 15">
    <name type="scientific">Alkalihalobacillus trypoxylicola</name>
    <dbReference type="NCBI Taxonomy" id="519424"/>
    <lineage>
        <taxon>Bacteria</taxon>
        <taxon>Bacillati</taxon>
        <taxon>Bacillota</taxon>
        <taxon>Bacilli</taxon>
        <taxon>Bacillales</taxon>
        <taxon>Bacillaceae</taxon>
        <taxon>Alkalihalobacillus</taxon>
    </lineage>
</organism>
<evidence type="ECO:0000256" key="6">
    <source>
        <dbReference type="ARBA" id="ARBA00022741"/>
    </source>
</evidence>
<dbReference type="PRINTS" id="PR00344">
    <property type="entry name" value="BCTRLSENSOR"/>
</dbReference>
<keyword evidence="15" id="KW-1185">Reference proteome</keyword>
<dbReference type="InterPro" id="IPR003661">
    <property type="entry name" value="HisK_dim/P_dom"/>
</dbReference>
<keyword evidence="11" id="KW-1133">Transmembrane helix</keyword>
<evidence type="ECO:0000256" key="2">
    <source>
        <dbReference type="ARBA" id="ARBA00004651"/>
    </source>
</evidence>
<name>A0A162D4V4_9BACI</name>
<dbReference type="CDD" id="cd00082">
    <property type="entry name" value="HisKA"/>
    <property type="match status" value="1"/>
</dbReference>
<dbReference type="GO" id="GO:0005886">
    <property type="term" value="C:plasma membrane"/>
    <property type="evidence" value="ECO:0007669"/>
    <property type="project" value="UniProtKB-SubCell"/>
</dbReference>
<dbReference type="Pfam" id="PF02518">
    <property type="entry name" value="HATPase_c"/>
    <property type="match status" value="2"/>
</dbReference>
<dbReference type="OrthoDB" id="9809348at2"/>
<dbReference type="SMART" id="SM00388">
    <property type="entry name" value="HisKA"/>
    <property type="match status" value="1"/>
</dbReference>
<dbReference type="PROSITE" id="PS50109">
    <property type="entry name" value="HIS_KIN"/>
    <property type="match status" value="2"/>
</dbReference>
<dbReference type="FunFam" id="3.30.565.10:FF:000006">
    <property type="entry name" value="Sensor histidine kinase WalK"/>
    <property type="match status" value="1"/>
</dbReference>
<dbReference type="PANTHER" id="PTHR43547">
    <property type="entry name" value="TWO-COMPONENT HISTIDINE KINASE"/>
    <property type="match status" value="1"/>
</dbReference>
<dbReference type="Pfam" id="PF00512">
    <property type="entry name" value="HisKA"/>
    <property type="match status" value="1"/>
</dbReference>
<keyword evidence="6" id="KW-0547">Nucleotide-binding</keyword>
<dbReference type="EC" id="2.7.13.3" evidence="3"/>
<dbReference type="STRING" id="519424.AZF04_09415"/>
<dbReference type="Gene3D" id="1.10.287.130">
    <property type="match status" value="1"/>
</dbReference>
<evidence type="ECO:0000256" key="11">
    <source>
        <dbReference type="SAM" id="Phobius"/>
    </source>
</evidence>
<dbReference type="PANTHER" id="PTHR43547:SF2">
    <property type="entry name" value="HYBRID SIGNAL TRANSDUCTION HISTIDINE KINASE C"/>
    <property type="match status" value="1"/>
</dbReference>
<feature type="domain" description="Response regulatory" evidence="13">
    <location>
        <begin position="683"/>
        <end position="800"/>
    </location>
</feature>
<feature type="domain" description="Histidine kinase" evidence="12">
    <location>
        <begin position="433"/>
        <end position="647"/>
    </location>
</feature>
<dbReference type="InterPro" id="IPR011623">
    <property type="entry name" value="7TMR_DISM_rcpt_extracell_dom1"/>
</dbReference>
<feature type="transmembrane region" description="Helical" evidence="11">
    <location>
        <begin position="236"/>
        <end position="254"/>
    </location>
</feature>
<feature type="transmembrane region" description="Helical" evidence="11">
    <location>
        <begin position="385"/>
        <end position="403"/>
    </location>
</feature>
<keyword evidence="9" id="KW-0902">Two-component regulatory system</keyword>
<dbReference type="InterPro" id="IPR010559">
    <property type="entry name" value="Sig_transdc_His_kin_internal"/>
</dbReference>
<dbReference type="SUPFAM" id="SSF47384">
    <property type="entry name" value="Homodimeric domain of signal transducing histidine kinase"/>
    <property type="match status" value="1"/>
</dbReference>
<evidence type="ECO:0000313" key="15">
    <source>
        <dbReference type="Proteomes" id="UP000075806"/>
    </source>
</evidence>
<protein>
    <recommendedName>
        <fullName evidence="3">histidine kinase</fullName>
        <ecNumber evidence="3">2.7.13.3</ecNumber>
    </recommendedName>
</protein>
<dbReference type="Pfam" id="PF06580">
    <property type="entry name" value="His_kinase"/>
    <property type="match status" value="1"/>
</dbReference>
<dbReference type="Gene3D" id="3.30.565.10">
    <property type="entry name" value="Histidine kinase-like ATPase, C-terminal domain"/>
    <property type="match status" value="2"/>
</dbReference>
<evidence type="ECO:0000256" key="9">
    <source>
        <dbReference type="ARBA" id="ARBA00023012"/>
    </source>
</evidence>
<feature type="transmembrane region" description="Helical" evidence="11">
    <location>
        <begin position="328"/>
        <end position="346"/>
    </location>
</feature>
<keyword evidence="11" id="KW-0472">Membrane</keyword>
<keyword evidence="4 10" id="KW-0597">Phosphoprotein</keyword>
<dbReference type="Proteomes" id="UP000075806">
    <property type="component" value="Unassembled WGS sequence"/>
</dbReference>
<dbReference type="SMART" id="SM00387">
    <property type="entry name" value="HATPase_c"/>
    <property type="match status" value="2"/>
</dbReference>
<dbReference type="InterPro" id="IPR011006">
    <property type="entry name" value="CheY-like_superfamily"/>
</dbReference>
<dbReference type="GO" id="GO:0000155">
    <property type="term" value="F:phosphorelay sensor kinase activity"/>
    <property type="evidence" value="ECO:0007669"/>
    <property type="project" value="InterPro"/>
</dbReference>
<accession>A0A162D4V4</accession>
<evidence type="ECO:0000256" key="4">
    <source>
        <dbReference type="ARBA" id="ARBA00022553"/>
    </source>
</evidence>
<proteinExistence type="predicted"/>
<evidence type="ECO:0000259" key="12">
    <source>
        <dbReference type="PROSITE" id="PS50109"/>
    </source>
</evidence>
<dbReference type="CDD" id="cd00075">
    <property type="entry name" value="HATPase"/>
    <property type="match status" value="1"/>
</dbReference>
<feature type="domain" description="Histidine kinase" evidence="12">
    <location>
        <begin position="910"/>
        <end position="1010"/>
    </location>
</feature>
<dbReference type="Pfam" id="PF07695">
    <property type="entry name" value="7TMR-DISM_7TM"/>
    <property type="match status" value="1"/>
</dbReference>
<keyword evidence="8" id="KW-0067">ATP-binding</keyword>
<evidence type="ECO:0000256" key="7">
    <source>
        <dbReference type="ARBA" id="ARBA00022777"/>
    </source>
</evidence>
<evidence type="ECO:0000256" key="10">
    <source>
        <dbReference type="PROSITE-ProRule" id="PRU00169"/>
    </source>
</evidence>
<dbReference type="PROSITE" id="PS50110">
    <property type="entry name" value="RESPONSE_REGULATORY"/>
    <property type="match status" value="1"/>
</dbReference>
<comment type="caution">
    <text evidence="14">The sequence shown here is derived from an EMBL/GenBank/DDBJ whole genome shotgun (WGS) entry which is preliminary data.</text>
</comment>
<dbReference type="InterPro" id="IPR036890">
    <property type="entry name" value="HATPase_C_sf"/>
</dbReference>
<comment type="catalytic activity">
    <reaction evidence="1">
        <text>ATP + protein L-histidine = ADP + protein N-phospho-L-histidine.</text>
        <dbReference type="EC" id="2.7.13.3"/>
    </reaction>
</comment>
<keyword evidence="7 14" id="KW-0418">Kinase</keyword>
<evidence type="ECO:0000256" key="3">
    <source>
        <dbReference type="ARBA" id="ARBA00012438"/>
    </source>
</evidence>
<dbReference type="EMBL" id="LTAO01000034">
    <property type="protein sequence ID" value="KYG28112.1"/>
    <property type="molecule type" value="Genomic_DNA"/>
</dbReference>
<keyword evidence="5" id="KW-0808">Transferase</keyword>
<dbReference type="InterPro" id="IPR001789">
    <property type="entry name" value="Sig_transdc_resp-reg_receiver"/>
</dbReference>
<reference evidence="14" key="1">
    <citation type="submission" date="2016-02" db="EMBL/GenBank/DDBJ databases">
        <title>Genome sequence of Bacillus trypoxylicola KCTC 13244(T).</title>
        <authorList>
            <person name="Jeong H."/>
            <person name="Park S.-H."/>
            <person name="Choi S.-K."/>
        </authorList>
    </citation>
    <scope>NUCLEOTIDE SEQUENCE [LARGE SCALE GENOMIC DNA]</scope>
    <source>
        <strain evidence="14">KCTC 13244</strain>
    </source>
</reference>
<dbReference type="InterPro" id="IPR036097">
    <property type="entry name" value="HisK_dim/P_sf"/>
</dbReference>
<feature type="transmembrane region" description="Helical" evidence="11">
    <location>
        <begin position="358"/>
        <end position="379"/>
    </location>
</feature>
<dbReference type="InterPro" id="IPR005467">
    <property type="entry name" value="His_kinase_dom"/>
</dbReference>
<feature type="modified residue" description="4-aspartylphosphate" evidence="10">
    <location>
        <position position="733"/>
    </location>
</feature>
<dbReference type="SUPFAM" id="SSF52172">
    <property type="entry name" value="CheY-like"/>
    <property type="match status" value="1"/>
</dbReference>
<feature type="transmembrane region" description="Helical" evidence="11">
    <location>
        <begin position="208"/>
        <end position="229"/>
    </location>
</feature>
<dbReference type="Gene3D" id="3.40.50.2300">
    <property type="match status" value="1"/>
</dbReference>
<dbReference type="SMART" id="SM00448">
    <property type="entry name" value="REC"/>
    <property type="match status" value="1"/>
</dbReference>
<evidence type="ECO:0000313" key="14">
    <source>
        <dbReference type="EMBL" id="KYG28112.1"/>
    </source>
</evidence>
<comment type="subcellular location">
    <subcellularLocation>
        <location evidence="2">Cell membrane</location>
        <topology evidence="2">Multi-pass membrane protein</topology>
    </subcellularLocation>
</comment>
<evidence type="ECO:0000256" key="5">
    <source>
        <dbReference type="ARBA" id="ARBA00022679"/>
    </source>
</evidence>
<feature type="transmembrane region" description="Helical" evidence="11">
    <location>
        <begin position="304"/>
        <end position="322"/>
    </location>
</feature>
<dbReference type="InterPro" id="IPR004358">
    <property type="entry name" value="Sig_transdc_His_kin-like_C"/>
</dbReference>
<dbReference type="AlphaFoldDB" id="A0A162D4V4"/>
<dbReference type="Pfam" id="PF00072">
    <property type="entry name" value="Response_reg"/>
    <property type="match status" value="1"/>
</dbReference>
<dbReference type="GO" id="GO:0005524">
    <property type="term" value="F:ATP binding"/>
    <property type="evidence" value="ECO:0007669"/>
    <property type="project" value="UniProtKB-KW"/>
</dbReference>
<dbReference type="RefSeq" id="WP_061949536.1">
    <property type="nucleotide sequence ID" value="NZ_LTAO01000034.1"/>
</dbReference>
<evidence type="ECO:0000259" key="13">
    <source>
        <dbReference type="PROSITE" id="PS50110"/>
    </source>
</evidence>
<evidence type="ECO:0000256" key="1">
    <source>
        <dbReference type="ARBA" id="ARBA00000085"/>
    </source>
</evidence>
<gene>
    <name evidence="14" type="ORF">AZF04_09415</name>
</gene>
<dbReference type="SUPFAM" id="SSF55874">
    <property type="entry name" value="ATPase domain of HSP90 chaperone/DNA topoisomerase II/histidine kinase"/>
    <property type="match status" value="2"/>
</dbReference>
<sequence length="1016" mass="116368">MKTKLRGYIIGSFFVGLVLLSVLMFNILNTNDQELPSAEGGYLDLTKVSWNEEGDNLFKLDGEWTVSFNQLVQSNQMGNEADFITTQIPSLWTRQHEDVDKFTSATYRLLLKLPEDVQHFAIKTNNIRMSNSLYMDGEKIGHSGLPKEDHTYTPENTPYVATFTTDGGEVELLLHVANFDYATGGGILNSLYIGDIESIYKLREQSLFYDYVTISAFLIIGLFFLGFYLHLRKQSSLLYFSLLCFSFVLFFATHGEKVLYEYFPNISYAWFQRLQHSSNIVAIFQLLFFQRLLSEYAIKRMGQWLLYIGILLSLLIFLPTTINSIFQNVHGAFFCLVVVYLLFIQVRAIANRTTGSTYLLFGSITLLFYFIVASGEIIGYSLFNWAPPFLPFIYLLTLALFLAHRLTDAYRRNEELTQKLVEVDKLKDEFLAKTSHEFRTPLYGMTAILQTMLSDQEGKMLTLHQKEKINTVMAKVKRLSSLVNDILDLTKLKRRELNLHLEEVDVFTNTYVISEVFSYLYENIEIEVLIQRGLPYIKADENRLRQVLYNLIDNAMKYSNSGKVQINAQVIKDKMIISIKDNGKGIEEDRLQRIFDNYEYDHDEKVAGLGLGLSISKELVELQGGRIWVDSQVGVGSTFYFSLPVVAEKPENQSLFKIQRKVEVKERAPLIFPYRVGDPKDKKVIIADDNHSNIKLLVDSLKGEGYYIIAVDNGKDALQQVSENPDTDLVVLDIMMPNISGYEVCKKIRERYNMTELPVLMLTAAILADDIVAAFQSGANDFLHKPIDISELKTRIKNLLLMKETSKNALNMEVAFLQAQIKPHFIYNVLNSIMSLSYIDMEKTRKLITNFAQFLRGSFVFMNTDKWIPIQQELSLVNAYIEIEKARYPDQFDFEMKLEEGISGFIPPLLIQPIVENAIRHGIGNKKGQGKIQLIIQTTKDSIHIDINDNGVGMSKERLREIESLKHHKSSGVGLANTFKRVKQYPEATISIKSTENKGTSVNMTLPNFKRLEEFR</sequence>
<feature type="transmembrane region" description="Helical" evidence="11">
    <location>
        <begin position="7"/>
        <end position="28"/>
    </location>
</feature>